<dbReference type="AlphaFoldDB" id="A0AAD6C0B6"/>
<name>A0AAD6C0B6_9EURO</name>
<feature type="compositionally biased region" description="Basic residues" evidence="1">
    <location>
        <begin position="1"/>
        <end position="10"/>
    </location>
</feature>
<feature type="region of interest" description="Disordered" evidence="1">
    <location>
        <begin position="1"/>
        <end position="24"/>
    </location>
</feature>
<dbReference type="GeneID" id="81604101"/>
<protein>
    <submittedName>
        <fullName evidence="2">Uncharacterized protein</fullName>
    </submittedName>
</protein>
<accession>A0AAD6C0B6</accession>
<sequence>MGKQKPRRPPKLPDAGSGQLEGTNIRDYLPQSEKCQAQVRSLNSDGELLNDWNVDHRQPGVTTKLVFRHDDPFPCADIQATITYMEN</sequence>
<dbReference type="Proteomes" id="UP001213681">
    <property type="component" value="Unassembled WGS sequence"/>
</dbReference>
<reference evidence="2" key="1">
    <citation type="submission" date="2022-12" db="EMBL/GenBank/DDBJ databases">
        <authorList>
            <person name="Petersen C."/>
        </authorList>
    </citation>
    <scope>NUCLEOTIDE SEQUENCE</scope>
    <source>
        <strain evidence="2">IBT 16125</strain>
    </source>
</reference>
<gene>
    <name evidence="2" type="ORF">N7458_010476</name>
</gene>
<organism evidence="2 3">
    <name type="scientific">Penicillium daleae</name>
    <dbReference type="NCBI Taxonomy" id="63821"/>
    <lineage>
        <taxon>Eukaryota</taxon>
        <taxon>Fungi</taxon>
        <taxon>Dikarya</taxon>
        <taxon>Ascomycota</taxon>
        <taxon>Pezizomycotina</taxon>
        <taxon>Eurotiomycetes</taxon>
        <taxon>Eurotiomycetidae</taxon>
        <taxon>Eurotiales</taxon>
        <taxon>Aspergillaceae</taxon>
        <taxon>Penicillium</taxon>
    </lineage>
</organism>
<keyword evidence="3" id="KW-1185">Reference proteome</keyword>
<dbReference type="RefSeq" id="XP_056762707.1">
    <property type="nucleotide sequence ID" value="XM_056913858.1"/>
</dbReference>
<reference evidence="2" key="2">
    <citation type="journal article" date="2023" name="IMA Fungus">
        <title>Comparative genomic study of the Penicillium genus elucidates a diverse pangenome and 15 lateral gene transfer events.</title>
        <authorList>
            <person name="Petersen C."/>
            <person name="Sorensen T."/>
            <person name="Nielsen M.R."/>
            <person name="Sondergaard T.E."/>
            <person name="Sorensen J.L."/>
            <person name="Fitzpatrick D.A."/>
            <person name="Frisvad J.C."/>
            <person name="Nielsen K.L."/>
        </authorList>
    </citation>
    <scope>NUCLEOTIDE SEQUENCE</scope>
    <source>
        <strain evidence="2">IBT 16125</strain>
    </source>
</reference>
<comment type="caution">
    <text evidence="2">The sequence shown here is derived from an EMBL/GenBank/DDBJ whole genome shotgun (WGS) entry which is preliminary data.</text>
</comment>
<evidence type="ECO:0000313" key="3">
    <source>
        <dbReference type="Proteomes" id="UP001213681"/>
    </source>
</evidence>
<proteinExistence type="predicted"/>
<evidence type="ECO:0000313" key="2">
    <source>
        <dbReference type="EMBL" id="KAJ5439478.1"/>
    </source>
</evidence>
<dbReference type="EMBL" id="JAPVEA010000008">
    <property type="protein sequence ID" value="KAJ5439478.1"/>
    <property type="molecule type" value="Genomic_DNA"/>
</dbReference>
<evidence type="ECO:0000256" key="1">
    <source>
        <dbReference type="SAM" id="MobiDB-lite"/>
    </source>
</evidence>